<dbReference type="PROSITE" id="PS50294">
    <property type="entry name" value="WD_REPEATS_REGION"/>
    <property type="match status" value="2"/>
</dbReference>
<keyword evidence="1 3" id="KW-0853">WD repeat</keyword>
<dbReference type="PANTHER" id="PTHR19848">
    <property type="entry name" value="WD40 REPEAT PROTEIN"/>
    <property type="match status" value="1"/>
</dbReference>
<dbReference type="EMBL" id="PDNB01000343">
    <property type="protein sequence ID" value="PGG95459.1"/>
    <property type="molecule type" value="Genomic_DNA"/>
</dbReference>
<evidence type="ECO:0000256" key="2">
    <source>
        <dbReference type="ARBA" id="ARBA00022737"/>
    </source>
</evidence>
<evidence type="ECO:0000256" key="1">
    <source>
        <dbReference type="ARBA" id="ARBA00022574"/>
    </source>
</evidence>
<accession>A0A2B7WFW5</accession>
<dbReference type="STRING" id="1447875.A0A2B7WFW5"/>
<dbReference type="PRINTS" id="PR00320">
    <property type="entry name" value="GPROTEINBRPT"/>
</dbReference>
<dbReference type="InterPro" id="IPR015943">
    <property type="entry name" value="WD40/YVTN_repeat-like_dom_sf"/>
</dbReference>
<feature type="non-terminal residue" evidence="4">
    <location>
        <position position="1"/>
    </location>
</feature>
<dbReference type="OrthoDB" id="538223at2759"/>
<dbReference type="InterPro" id="IPR036322">
    <property type="entry name" value="WD40_repeat_dom_sf"/>
</dbReference>
<dbReference type="Proteomes" id="UP000223968">
    <property type="component" value="Unassembled WGS sequence"/>
</dbReference>
<dbReference type="PROSITE" id="PS00678">
    <property type="entry name" value="WD_REPEATS_1"/>
    <property type="match status" value="1"/>
</dbReference>
<keyword evidence="5" id="KW-1185">Reference proteome</keyword>
<evidence type="ECO:0000313" key="5">
    <source>
        <dbReference type="Proteomes" id="UP000223968"/>
    </source>
</evidence>
<dbReference type="Gene3D" id="2.130.10.10">
    <property type="entry name" value="YVTN repeat-like/Quinoprotein amine dehydrogenase"/>
    <property type="match status" value="2"/>
</dbReference>
<evidence type="ECO:0000256" key="3">
    <source>
        <dbReference type="PROSITE-ProRule" id="PRU00221"/>
    </source>
</evidence>
<dbReference type="PROSITE" id="PS50082">
    <property type="entry name" value="WD_REPEATS_2"/>
    <property type="match status" value="2"/>
</dbReference>
<dbReference type="InterPro" id="IPR001680">
    <property type="entry name" value="WD40_rpt"/>
</dbReference>
<comment type="caution">
    <text evidence="4">The sequence shown here is derived from an EMBL/GenBank/DDBJ whole genome shotgun (WGS) entry which is preliminary data.</text>
</comment>
<dbReference type="InterPro" id="IPR019775">
    <property type="entry name" value="WD40_repeat_CS"/>
</dbReference>
<gene>
    <name evidence="4" type="ORF">AJ79_10049</name>
</gene>
<proteinExistence type="predicted"/>
<organism evidence="4 5">
    <name type="scientific">Helicocarpus griseus UAMH5409</name>
    <dbReference type="NCBI Taxonomy" id="1447875"/>
    <lineage>
        <taxon>Eukaryota</taxon>
        <taxon>Fungi</taxon>
        <taxon>Dikarya</taxon>
        <taxon>Ascomycota</taxon>
        <taxon>Pezizomycotina</taxon>
        <taxon>Eurotiomycetes</taxon>
        <taxon>Eurotiomycetidae</taxon>
        <taxon>Onygenales</taxon>
        <taxon>Ajellomycetaceae</taxon>
        <taxon>Helicocarpus</taxon>
    </lineage>
</organism>
<dbReference type="InterPro" id="IPR020472">
    <property type="entry name" value="WD40_PAC1"/>
</dbReference>
<dbReference type="PANTHER" id="PTHR19848:SF8">
    <property type="entry name" value="F-BOX AND WD REPEAT DOMAIN CONTAINING 7"/>
    <property type="match status" value="1"/>
</dbReference>
<keyword evidence="2" id="KW-0677">Repeat</keyword>
<dbReference type="AlphaFoldDB" id="A0A2B7WFW5"/>
<dbReference type="SUPFAM" id="SSF50978">
    <property type="entry name" value="WD40 repeat-like"/>
    <property type="match status" value="1"/>
</dbReference>
<reference evidence="4 5" key="1">
    <citation type="submission" date="2017-10" db="EMBL/GenBank/DDBJ databases">
        <title>Comparative genomics in systemic dimorphic fungi from Ajellomycetaceae.</title>
        <authorList>
            <person name="Munoz J.F."/>
            <person name="Mcewen J.G."/>
            <person name="Clay O.K."/>
            <person name="Cuomo C.A."/>
        </authorList>
    </citation>
    <scope>NUCLEOTIDE SEQUENCE [LARGE SCALE GENOMIC DNA]</scope>
    <source>
        <strain evidence="4 5">UAMH5409</strain>
    </source>
</reference>
<evidence type="ECO:0000313" key="4">
    <source>
        <dbReference type="EMBL" id="PGG95459.1"/>
    </source>
</evidence>
<name>A0A2B7WFW5_9EURO</name>
<protein>
    <submittedName>
        <fullName evidence="4">Uncharacterized protein</fullName>
    </submittedName>
</protein>
<feature type="repeat" description="WD" evidence="3">
    <location>
        <begin position="13"/>
        <end position="54"/>
    </location>
</feature>
<dbReference type="Pfam" id="PF00400">
    <property type="entry name" value="WD40"/>
    <property type="match status" value="2"/>
</dbReference>
<dbReference type="SMART" id="SM00320">
    <property type="entry name" value="WD40"/>
    <property type="match status" value="2"/>
</dbReference>
<feature type="repeat" description="WD" evidence="3">
    <location>
        <begin position="55"/>
        <end position="96"/>
    </location>
</feature>
<sequence>LWDPSTGELRQTLEGHSYGVISVAFSLDGQLLASGSIDSTIELWDLSMGKLQQTLEGHSYGVISVAFSPDGQLLASGSADKTIKLWDPSTGKLWQTLKGHSQWIWSEINFEVSILEEQWICFQGEKILWLPKEYRPNCLALKNGVLALGHLSGRVSFVSYLFDK</sequence>